<dbReference type="Gene3D" id="3.40.50.1820">
    <property type="entry name" value="alpha/beta hydrolase"/>
    <property type="match status" value="1"/>
</dbReference>
<dbReference type="GO" id="GO:0006508">
    <property type="term" value="P:proteolysis"/>
    <property type="evidence" value="ECO:0007669"/>
    <property type="project" value="InterPro"/>
</dbReference>
<dbReference type="EMBL" id="BJZV01000018">
    <property type="protein sequence ID" value="GEP11413.1"/>
    <property type="molecule type" value="Genomic_DNA"/>
</dbReference>
<protein>
    <submittedName>
        <fullName evidence="2">Peptidase S10</fullName>
    </submittedName>
</protein>
<dbReference type="AlphaFoldDB" id="A0A512JNH7"/>
<feature type="compositionally biased region" description="Basic and acidic residues" evidence="1">
    <location>
        <begin position="537"/>
        <end position="549"/>
    </location>
</feature>
<name>A0A512JNH7_9HYPH</name>
<evidence type="ECO:0000313" key="2">
    <source>
        <dbReference type="EMBL" id="GEP11413.1"/>
    </source>
</evidence>
<reference evidence="2 3" key="1">
    <citation type="submission" date="2019-07" db="EMBL/GenBank/DDBJ databases">
        <title>Whole genome shotgun sequence of Methylobacterium gnaphalii NBRC 107716.</title>
        <authorList>
            <person name="Hosoyama A."/>
            <person name="Uohara A."/>
            <person name="Ohji S."/>
            <person name="Ichikawa N."/>
        </authorList>
    </citation>
    <scope>NUCLEOTIDE SEQUENCE [LARGE SCALE GENOMIC DNA]</scope>
    <source>
        <strain evidence="2 3">NBRC 107716</strain>
    </source>
</reference>
<evidence type="ECO:0000313" key="3">
    <source>
        <dbReference type="Proteomes" id="UP000321750"/>
    </source>
</evidence>
<dbReference type="RefSeq" id="WP_147047848.1">
    <property type="nucleotide sequence ID" value="NZ_BJZV01000018.1"/>
</dbReference>
<organism evidence="2 3">
    <name type="scientific">Methylobacterium gnaphalii</name>
    <dbReference type="NCBI Taxonomy" id="1010610"/>
    <lineage>
        <taxon>Bacteria</taxon>
        <taxon>Pseudomonadati</taxon>
        <taxon>Pseudomonadota</taxon>
        <taxon>Alphaproteobacteria</taxon>
        <taxon>Hyphomicrobiales</taxon>
        <taxon>Methylobacteriaceae</taxon>
        <taxon>Methylobacterium</taxon>
    </lineage>
</organism>
<comment type="caution">
    <text evidence="2">The sequence shown here is derived from an EMBL/GenBank/DDBJ whole genome shotgun (WGS) entry which is preliminary data.</text>
</comment>
<gene>
    <name evidence="2" type="ORF">MGN01_32580</name>
</gene>
<feature type="region of interest" description="Disordered" evidence="1">
    <location>
        <begin position="529"/>
        <end position="549"/>
    </location>
</feature>
<accession>A0A512JNH7</accession>
<feature type="compositionally biased region" description="Basic and acidic residues" evidence="1">
    <location>
        <begin position="48"/>
        <end position="66"/>
    </location>
</feature>
<evidence type="ECO:0000256" key="1">
    <source>
        <dbReference type="SAM" id="MobiDB-lite"/>
    </source>
</evidence>
<proteinExistence type="predicted"/>
<dbReference type="Pfam" id="PF00450">
    <property type="entry name" value="Peptidase_S10"/>
    <property type="match status" value="1"/>
</dbReference>
<dbReference type="GO" id="GO:0004185">
    <property type="term" value="F:serine-type carboxypeptidase activity"/>
    <property type="evidence" value="ECO:0007669"/>
    <property type="project" value="InterPro"/>
</dbReference>
<dbReference type="SUPFAM" id="SSF53474">
    <property type="entry name" value="alpha/beta-Hydrolases"/>
    <property type="match status" value="1"/>
</dbReference>
<feature type="region of interest" description="Disordered" evidence="1">
    <location>
        <begin position="45"/>
        <end position="74"/>
    </location>
</feature>
<dbReference type="Proteomes" id="UP000321750">
    <property type="component" value="Unassembled WGS sequence"/>
</dbReference>
<dbReference type="OrthoDB" id="9770107at2"/>
<dbReference type="InterPro" id="IPR029058">
    <property type="entry name" value="AB_hydrolase_fold"/>
</dbReference>
<keyword evidence="3" id="KW-1185">Reference proteome</keyword>
<dbReference type="InterPro" id="IPR001563">
    <property type="entry name" value="Peptidase_S10"/>
</dbReference>
<sequence length="549" mass="58244">MADRLVPSATSLPYPGKVGGFCRAILSALVAVAVAVAPLPSFAAPSDAARKAPERPAEAREGRKLPADSTTEHTLTLPGGRTIAFTATAGSLGLVDESGKLQSEIAFIAYVKKGSADDIAARPVSFAVNGGPGAASAYLNIGAIGPWRLPTDGRTISPSQKIALEPNAETWLDFTDLVFIDPVGTGYSRAAEGDGKSYWNLDGDASVLASAIARYLRQNDRMASPKFYVGESYGGFRGPLIAAKLQEDIGVGLSGLVLLSPVLDFAWLQSARTTPWGFVTRLPSLAAAALERSGTRPTRKLMAEAERYASGDYIADLLKGPGSAEAVARLSEKVAALTGLDPEIARRQAGRPTASSYQREIGRDEGRVSSAYDTSVTGWDPDPTAPSSHFEDPVLTALQAPLTSAMVDLYANKLNWRVPNMRYELLNGAVNRGWSWGSGRSAPEAMGALKGILSLDGSLRVLVAHGFTDLVTPYFASKLLIDQMPSYGGGERLKLAVYPGGHMFYARADSRAAFHEDAADLYALALQGRSNGTATPGERRERTQERPTP</sequence>